<dbReference type="InterPro" id="IPR018794">
    <property type="entry name" value="UPF0538"/>
</dbReference>
<dbReference type="PANTHER" id="PTHR18444:SF9">
    <property type="entry name" value="UPF0538 PROTEIN C2ORF76"/>
    <property type="match status" value="1"/>
</dbReference>
<protein>
    <submittedName>
        <fullName evidence="2">Uncharacterized protein</fullName>
    </submittedName>
</protein>
<name>A0A2G5BJ91_COERN</name>
<dbReference type="Proteomes" id="UP000242474">
    <property type="component" value="Unassembled WGS sequence"/>
</dbReference>
<comment type="similarity">
    <text evidence="1">Belongs to the UPF0538 family.</text>
</comment>
<evidence type="ECO:0000313" key="2">
    <source>
        <dbReference type="EMBL" id="PIA19073.1"/>
    </source>
</evidence>
<accession>A0A2G5BJ91</accession>
<reference evidence="2 3" key="1">
    <citation type="journal article" date="2015" name="Genome Biol. Evol.">
        <title>Phylogenomic analyses indicate that early fungi evolved digesting cell walls of algal ancestors of land plants.</title>
        <authorList>
            <person name="Chang Y."/>
            <person name="Wang S."/>
            <person name="Sekimoto S."/>
            <person name="Aerts A.L."/>
            <person name="Choi C."/>
            <person name="Clum A."/>
            <person name="LaButti K.M."/>
            <person name="Lindquist E.A."/>
            <person name="Yee Ngan C."/>
            <person name="Ohm R.A."/>
            <person name="Salamov A.A."/>
            <person name="Grigoriev I.V."/>
            <person name="Spatafora J.W."/>
            <person name="Berbee M.L."/>
        </authorList>
    </citation>
    <scope>NUCLEOTIDE SEQUENCE [LARGE SCALE GENOMIC DNA]</scope>
    <source>
        <strain evidence="2 3">NRRL 1564</strain>
    </source>
</reference>
<dbReference type="Pfam" id="PF10209">
    <property type="entry name" value="DUF2340"/>
    <property type="match status" value="1"/>
</dbReference>
<dbReference type="OrthoDB" id="937at2759"/>
<sequence length="123" mass="14407">MADEQVCITIRIIKNFEYRLYKNIVIPVNTTSTTVGALKELCLKRINTDSKFKPYRGIKYDTLKLYTQAFGNKTQNLVINTDDIGFLDDMLFLKDAGIRKETEISFFNRKSYNAYIMNPQMLW</sequence>
<proteinExistence type="inferred from homology"/>
<dbReference type="AlphaFoldDB" id="A0A2G5BJ91"/>
<evidence type="ECO:0000313" key="3">
    <source>
        <dbReference type="Proteomes" id="UP000242474"/>
    </source>
</evidence>
<dbReference type="PANTHER" id="PTHR18444">
    <property type="entry name" value="UPF0538 FAMILY MEMBER"/>
    <property type="match status" value="1"/>
</dbReference>
<keyword evidence="3" id="KW-1185">Reference proteome</keyword>
<evidence type="ECO:0000256" key="1">
    <source>
        <dbReference type="ARBA" id="ARBA00007176"/>
    </source>
</evidence>
<organism evidence="2 3">
    <name type="scientific">Coemansia reversa (strain ATCC 12441 / NRRL 1564)</name>
    <dbReference type="NCBI Taxonomy" id="763665"/>
    <lineage>
        <taxon>Eukaryota</taxon>
        <taxon>Fungi</taxon>
        <taxon>Fungi incertae sedis</taxon>
        <taxon>Zoopagomycota</taxon>
        <taxon>Kickxellomycotina</taxon>
        <taxon>Kickxellomycetes</taxon>
        <taxon>Kickxellales</taxon>
        <taxon>Kickxellaceae</taxon>
        <taxon>Coemansia</taxon>
    </lineage>
</organism>
<gene>
    <name evidence="2" type="ORF">COEREDRAFT_84995</name>
</gene>
<dbReference type="EMBL" id="KZ303488">
    <property type="protein sequence ID" value="PIA19073.1"/>
    <property type="molecule type" value="Genomic_DNA"/>
</dbReference>